<dbReference type="Pfam" id="PF13646">
    <property type="entry name" value="HEAT_2"/>
    <property type="match status" value="1"/>
</dbReference>
<dbReference type="PANTHER" id="PTHR12697:SF5">
    <property type="entry name" value="DEOXYHYPUSINE HYDROXYLASE"/>
    <property type="match status" value="1"/>
</dbReference>
<sequence>MRDIKKWISIRFISKMLLLPFLIVSSGVFSFLLISAYFFERDGGLQYLQKIKGYEDNRRWQAAWVFSLQKSKDPKIVDELINLLSKNKDEKIQMFAALALGKMQNKKASPFLIKALFSKKRELKICSILALGNLKEKRAQSCLINLSKERDEGIKKVSAWALEMIKR</sequence>
<dbReference type="EMBL" id="MGDI01000032">
    <property type="protein sequence ID" value="OGL52233.1"/>
    <property type="molecule type" value="Genomic_DNA"/>
</dbReference>
<evidence type="ECO:0008006" key="4">
    <source>
        <dbReference type="Google" id="ProtNLM"/>
    </source>
</evidence>
<dbReference type="AlphaFoldDB" id="A0A1F7SEN3"/>
<dbReference type="Gene3D" id="1.25.10.10">
    <property type="entry name" value="Leucine-rich Repeat Variant"/>
    <property type="match status" value="1"/>
</dbReference>
<protein>
    <recommendedName>
        <fullName evidence="4">HEAT repeat domain-containing protein</fullName>
    </recommendedName>
</protein>
<dbReference type="InterPro" id="IPR016024">
    <property type="entry name" value="ARM-type_fold"/>
</dbReference>
<organism evidence="2 3">
    <name type="scientific">Candidatus Schekmanbacteria bacterium RIFCSPLOWO2_12_FULL_38_15</name>
    <dbReference type="NCBI Taxonomy" id="1817883"/>
    <lineage>
        <taxon>Bacteria</taxon>
        <taxon>Candidatus Schekmaniibacteriota</taxon>
    </lineage>
</organism>
<keyword evidence="1" id="KW-1133">Transmembrane helix</keyword>
<evidence type="ECO:0000313" key="2">
    <source>
        <dbReference type="EMBL" id="OGL52233.1"/>
    </source>
</evidence>
<dbReference type="STRING" id="1817883.A3G31_02970"/>
<keyword evidence="1" id="KW-0812">Transmembrane</keyword>
<name>A0A1F7SEN3_9BACT</name>
<evidence type="ECO:0000313" key="3">
    <source>
        <dbReference type="Proteomes" id="UP000178082"/>
    </source>
</evidence>
<accession>A0A1F7SEN3</accession>
<dbReference type="Proteomes" id="UP000178082">
    <property type="component" value="Unassembled WGS sequence"/>
</dbReference>
<evidence type="ECO:0000256" key="1">
    <source>
        <dbReference type="SAM" id="Phobius"/>
    </source>
</evidence>
<gene>
    <name evidence="2" type="ORF">A3G31_02970</name>
</gene>
<proteinExistence type="predicted"/>
<dbReference type="InterPro" id="IPR011989">
    <property type="entry name" value="ARM-like"/>
</dbReference>
<dbReference type="PANTHER" id="PTHR12697">
    <property type="entry name" value="PBS LYASE HEAT-LIKE PROTEIN"/>
    <property type="match status" value="1"/>
</dbReference>
<comment type="caution">
    <text evidence="2">The sequence shown here is derived from an EMBL/GenBank/DDBJ whole genome shotgun (WGS) entry which is preliminary data.</text>
</comment>
<reference evidence="2 3" key="1">
    <citation type="journal article" date="2016" name="Nat. Commun.">
        <title>Thousands of microbial genomes shed light on interconnected biogeochemical processes in an aquifer system.</title>
        <authorList>
            <person name="Anantharaman K."/>
            <person name="Brown C.T."/>
            <person name="Hug L.A."/>
            <person name="Sharon I."/>
            <person name="Castelle C.J."/>
            <person name="Probst A.J."/>
            <person name="Thomas B.C."/>
            <person name="Singh A."/>
            <person name="Wilkins M.J."/>
            <person name="Karaoz U."/>
            <person name="Brodie E.L."/>
            <person name="Williams K.H."/>
            <person name="Hubbard S.S."/>
            <person name="Banfield J.F."/>
        </authorList>
    </citation>
    <scope>NUCLEOTIDE SEQUENCE [LARGE SCALE GENOMIC DNA]</scope>
</reference>
<feature type="transmembrane region" description="Helical" evidence="1">
    <location>
        <begin position="12"/>
        <end position="39"/>
    </location>
</feature>
<dbReference type="SUPFAM" id="SSF48371">
    <property type="entry name" value="ARM repeat"/>
    <property type="match status" value="1"/>
</dbReference>
<dbReference type="GO" id="GO:0016491">
    <property type="term" value="F:oxidoreductase activity"/>
    <property type="evidence" value="ECO:0007669"/>
    <property type="project" value="TreeGrafter"/>
</dbReference>
<keyword evidence="1" id="KW-0472">Membrane</keyword>